<evidence type="ECO:0000256" key="8">
    <source>
        <dbReference type="SAM" id="Phobius"/>
    </source>
</evidence>
<keyword evidence="6 8" id="KW-1133">Transmembrane helix</keyword>
<gene>
    <name evidence="9" type="ORF">H9650_18285</name>
</gene>
<dbReference type="PANTHER" id="PTHR30472">
    <property type="entry name" value="FERRIC ENTEROBACTIN TRANSPORT SYSTEM PERMEASE PROTEIN"/>
    <property type="match status" value="1"/>
</dbReference>
<dbReference type="InterPro" id="IPR000522">
    <property type="entry name" value="ABC_transptr_permease_BtuC"/>
</dbReference>
<keyword evidence="3" id="KW-0813">Transport</keyword>
<keyword evidence="7 8" id="KW-0472">Membrane</keyword>
<evidence type="ECO:0000256" key="2">
    <source>
        <dbReference type="ARBA" id="ARBA00007935"/>
    </source>
</evidence>
<dbReference type="CDD" id="cd06550">
    <property type="entry name" value="TM_ABC_iron-siderophores_like"/>
    <property type="match status" value="1"/>
</dbReference>
<evidence type="ECO:0000313" key="10">
    <source>
        <dbReference type="Proteomes" id="UP000640786"/>
    </source>
</evidence>
<name>A0ABR8RET5_9BACI</name>
<feature type="transmembrane region" description="Helical" evidence="8">
    <location>
        <begin position="121"/>
        <end position="140"/>
    </location>
</feature>
<evidence type="ECO:0000256" key="6">
    <source>
        <dbReference type="ARBA" id="ARBA00022989"/>
    </source>
</evidence>
<comment type="similarity">
    <text evidence="2">Belongs to the binding-protein-dependent transport system permease family. FecCD subfamily.</text>
</comment>
<evidence type="ECO:0000313" key="9">
    <source>
        <dbReference type="EMBL" id="MBD7946057.1"/>
    </source>
</evidence>
<reference evidence="9 10" key="1">
    <citation type="submission" date="2020-08" db="EMBL/GenBank/DDBJ databases">
        <title>A Genomic Blueprint of the Chicken Gut Microbiome.</title>
        <authorList>
            <person name="Gilroy R."/>
            <person name="Ravi A."/>
            <person name="Getino M."/>
            <person name="Pursley I."/>
            <person name="Horton D.L."/>
            <person name="Alikhan N.-F."/>
            <person name="Baker D."/>
            <person name="Gharbi K."/>
            <person name="Hall N."/>
            <person name="Watson M."/>
            <person name="Adriaenssens E.M."/>
            <person name="Foster-Nyarko E."/>
            <person name="Jarju S."/>
            <person name="Secka A."/>
            <person name="Antonio M."/>
            <person name="Oren A."/>
            <person name="Chaudhuri R."/>
            <person name="La Ragione R.M."/>
            <person name="Hildebrand F."/>
            <person name="Pallen M.J."/>
        </authorList>
    </citation>
    <scope>NUCLEOTIDE SEQUENCE [LARGE SCALE GENOMIC DNA]</scope>
    <source>
        <strain evidence="9 10">Sa2BUA9</strain>
    </source>
</reference>
<comment type="subcellular location">
    <subcellularLocation>
        <location evidence="1">Cell membrane</location>
        <topology evidence="1">Multi-pass membrane protein</topology>
    </subcellularLocation>
</comment>
<feature type="transmembrane region" description="Helical" evidence="8">
    <location>
        <begin position="239"/>
        <end position="266"/>
    </location>
</feature>
<keyword evidence="4" id="KW-1003">Cell membrane</keyword>
<feature type="transmembrane region" description="Helical" evidence="8">
    <location>
        <begin position="146"/>
        <end position="171"/>
    </location>
</feature>
<protein>
    <submittedName>
        <fullName evidence="9">Iron ABC transporter permease</fullName>
    </submittedName>
</protein>
<accession>A0ABR8RET5</accession>
<dbReference type="RefSeq" id="WP_151112584.1">
    <property type="nucleotide sequence ID" value="NZ_JACSQO010000012.1"/>
</dbReference>
<evidence type="ECO:0000256" key="7">
    <source>
        <dbReference type="ARBA" id="ARBA00023136"/>
    </source>
</evidence>
<dbReference type="Proteomes" id="UP000640786">
    <property type="component" value="Unassembled WGS sequence"/>
</dbReference>
<keyword evidence="10" id="KW-1185">Reference proteome</keyword>
<feature type="transmembrane region" description="Helical" evidence="8">
    <location>
        <begin position="6"/>
        <end position="27"/>
    </location>
</feature>
<evidence type="ECO:0000256" key="4">
    <source>
        <dbReference type="ARBA" id="ARBA00022475"/>
    </source>
</evidence>
<evidence type="ECO:0000256" key="3">
    <source>
        <dbReference type="ARBA" id="ARBA00022448"/>
    </source>
</evidence>
<comment type="caution">
    <text evidence="9">The sequence shown here is derived from an EMBL/GenBank/DDBJ whole genome shotgun (WGS) entry which is preliminary data.</text>
</comment>
<dbReference type="PANTHER" id="PTHR30472:SF70">
    <property type="entry name" value="MOLYBDATE IMPORT SYSTEM PERMEASE PROTEIN MOLB"/>
    <property type="match status" value="1"/>
</dbReference>
<dbReference type="SUPFAM" id="SSF81345">
    <property type="entry name" value="ABC transporter involved in vitamin B12 uptake, BtuC"/>
    <property type="match status" value="1"/>
</dbReference>
<evidence type="ECO:0000256" key="1">
    <source>
        <dbReference type="ARBA" id="ARBA00004651"/>
    </source>
</evidence>
<dbReference type="EMBL" id="JACSQO010000012">
    <property type="protein sequence ID" value="MBD7946057.1"/>
    <property type="molecule type" value="Genomic_DNA"/>
</dbReference>
<sequence>MKSKLIKILLWTLPVIVGLISIGVGRYQIDFIVQIKILLSQIIPMDQTWSNMEETVVMNVRLPRILLAMLIGGGLSIAGAAFQGMFANPLVSPDILGVSAGAGFGASIGILLFGNSFTMQIIALVMGMLAIGFTFLIGGVKRDMPIFMLVLAGVVTSALFQALISLVKFLADPEEKLPAITYWLMGSLGTASYSDLMIGGPIILVGILILYVLRWRLNILSLSEEEALSLGISVNKLKWLIILGATLITAAAVSIAGIIGWVGLIIPHIARMIVGSNNQYVLPASISIGAVYLLVIDNLARSLTAAEIPLSILTAIIGAPFFAYLLRKTGGGWK</sequence>
<feature type="transmembrane region" description="Helical" evidence="8">
    <location>
        <begin position="278"/>
        <end position="296"/>
    </location>
</feature>
<dbReference type="Gene3D" id="1.10.3470.10">
    <property type="entry name" value="ABC transporter involved in vitamin B12 uptake, BtuC"/>
    <property type="match status" value="1"/>
</dbReference>
<evidence type="ECO:0000256" key="5">
    <source>
        <dbReference type="ARBA" id="ARBA00022692"/>
    </source>
</evidence>
<organism evidence="9 10">
    <name type="scientific">Psychrobacillus faecigallinarum</name>
    <dbReference type="NCBI Taxonomy" id="2762235"/>
    <lineage>
        <taxon>Bacteria</taxon>
        <taxon>Bacillati</taxon>
        <taxon>Bacillota</taxon>
        <taxon>Bacilli</taxon>
        <taxon>Bacillales</taxon>
        <taxon>Bacillaceae</taxon>
        <taxon>Psychrobacillus</taxon>
    </lineage>
</organism>
<dbReference type="Pfam" id="PF01032">
    <property type="entry name" value="FecCD"/>
    <property type="match status" value="1"/>
</dbReference>
<feature type="transmembrane region" description="Helical" evidence="8">
    <location>
        <begin position="308"/>
        <end position="326"/>
    </location>
</feature>
<keyword evidence="5 8" id="KW-0812">Transmembrane</keyword>
<dbReference type="InterPro" id="IPR037294">
    <property type="entry name" value="ABC_BtuC-like"/>
</dbReference>
<proteinExistence type="inferred from homology"/>
<feature type="transmembrane region" description="Helical" evidence="8">
    <location>
        <begin position="95"/>
        <end position="114"/>
    </location>
</feature>
<feature type="transmembrane region" description="Helical" evidence="8">
    <location>
        <begin position="65"/>
        <end position="83"/>
    </location>
</feature>
<feature type="transmembrane region" description="Helical" evidence="8">
    <location>
        <begin position="192"/>
        <end position="213"/>
    </location>
</feature>